<evidence type="ECO:0000256" key="3">
    <source>
        <dbReference type="SAM" id="MobiDB-lite"/>
    </source>
</evidence>
<feature type="compositionally biased region" description="Basic and acidic residues" evidence="3">
    <location>
        <begin position="57"/>
        <end position="77"/>
    </location>
</feature>
<dbReference type="EMBL" id="LWCA01001505">
    <property type="protein sequence ID" value="OAF64991.1"/>
    <property type="molecule type" value="Genomic_DNA"/>
</dbReference>
<dbReference type="PANTHER" id="PTHR31809">
    <property type="entry name" value="BUD13 HOMOLOG"/>
    <property type="match status" value="1"/>
</dbReference>
<gene>
    <name evidence="4" type="ORF">A3Q56_07292</name>
</gene>
<feature type="compositionally biased region" description="Basic residues" evidence="3">
    <location>
        <begin position="46"/>
        <end position="56"/>
    </location>
</feature>
<evidence type="ECO:0000256" key="1">
    <source>
        <dbReference type="ARBA" id="ARBA00011069"/>
    </source>
</evidence>
<dbReference type="Pfam" id="PF09736">
    <property type="entry name" value="Bud13"/>
    <property type="match status" value="1"/>
</dbReference>
<evidence type="ECO:0000313" key="5">
    <source>
        <dbReference type="Proteomes" id="UP000078046"/>
    </source>
</evidence>
<dbReference type="GO" id="GO:0003723">
    <property type="term" value="F:RNA binding"/>
    <property type="evidence" value="ECO:0007669"/>
    <property type="project" value="TreeGrafter"/>
</dbReference>
<evidence type="ECO:0000313" key="4">
    <source>
        <dbReference type="EMBL" id="OAF64991.1"/>
    </source>
</evidence>
<name>A0A177AUC0_9BILA</name>
<dbReference type="GO" id="GO:0070274">
    <property type="term" value="C:RES complex"/>
    <property type="evidence" value="ECO:0007669"/>
    <property type="project" value="TreeGrafter"/>
</dbReference>
<dbReference type="GO" id="GO:0000398">
    <property type="term" value="P:mRNA splicing, via spliceosome"/>
    <property type="evidence" value="ECO:0007669"/>
    <property type="project" value="TreeGrafter"/>
</dbReference>
<dbReference type="Proteomes" id="UP000078046">
    <property type="component" value="Unassembled WGS sequence"/>
</dbReference>
<comment type="similarity">
    <text evidence="1">Belongs to the CWC26 family.</text>
</comment>
<accession>A0A177AUC0</accession>
<organism evidence="4 5">
    <name type="scientific">Intoshia linei</name>
    <dbReference type="NCBI Taxonomy" id="1819745"/>
    <lineage>
        <taxon>Eukaryota</taxon>
        <taxon>Metazoa</taxon>
        <taxon>Spiralia</taxon>
        <taxon>Lophotrochozoa</taxon>
        <taxon>Mesozoa</taxon>
        <taxon>Orthonectida</taxon>
        <taxon>Rhopaluridae</taxon>
        <taxon>Intoshia</taxon>
    </lineage>
</organism>
<feature type="region of interest" description="Disordered" evidence="3">
    <location>
        <begin position="1"/>
        <end position="89"/>
    </location>
</feature>
<dbReference type="AlphaFoldDB" id="A0A177AUC0"/>
<dbReference type="GO" id="GO:0005684">
    <property type="term" value="C:U2-type spliceosomal complex"/>
    <property type="evidence" value="ECO:0007669"/>
    <property type="project" value="TreeGrafter"/>
</dbReference>
<sequence>MSSHLSKNGNKRRNRYSSSPENMRKKRHKRSSSFDKRKRNNDASPKIKRKDAKRKYRDSSKDKKELNIVVKKPREIENPGNDDEFKSSIQRYNFEDKRAIFNEKRKKHKDKHKIIETIPFNENKKAPDEDEEIREIKPVVVAIKQKNLNFLKKSTKPLNKDKDVLHSAENAELDYDKIITTIKLSDYRNILNTKRNEYVPTRAENVNEKEKPKEEETEVISAVHVDFAKFYNNKMKILQINQEYDQKLQTVLRQEDPLLQYFLTKKQFKRQKSMKSGKTLVQESHLDYRIGPFQSMHRNRYDIMPGSLWDGVDRSNGFEMKLFNAANKKLAINDEKYKWQTEDM</sequence>
<dbReference type="OrthoDB" id="6022at2759"/>
<dbReference type="InterPro" id="IPR018609">
    <property type="entry name" value="Bud13"/>
</dbReference>
<feature type="compositionally biased region" description="Basic residues" evidence="3">
    <location>
        <begin position="24"/>
        <end position="39"/>
    </location>
</feature>
<keyword evidence="5" id="KW-1185">Reference proteome</keyword>
<protein>
    <recommendedName>
        <fullName evidence="2">BUD13 homolog</fullName>
    </recommendedName>
</protein>
<dbReference type="PANTHER" id="PTHR31809:SF0">
    <property type="entry name" value="BUD13 HOMOLOG"/>
    <property type="match status" value="1"/>
</dbReference>
<comment type="caution">
    <text evidence="4">The sequence shown here is derived from an EMBL/GenBank/DDBJ whole genome shotgun (WGS) entry which is preliminary data.</text>
</comment>
<proteinExistence type="inferred from homology"/>
<reference evidence="4 5" key="1">
    <citation type="submission" date="2016-04" db="EMBL/GenBank/DDBJ databases">
        <title>The genome of Intoshia linei affirms orthonectids as highly simplified spiralians.</title>
        <authorList>
            <person name="Mikhailov K.V."/>
            <person name="Slusarev G.S."/>
            <person name="Nikitin M.A."/>
            <person name="Logacheva M.D."/>
            <person name="Penin A."/>
            <person name="Aleoshin V."/>
            <person name="Panchin Y.V."/>
        </authorList>
    </citation>
    <scope>NUCLEOTIDE SEQUENCE [LARGE SCALE GENOMIC DNA]</scope>
    <source>
        <strain evidence="4">Intl2013</strain>
        <tissue evidence="4">Whole animal</tissue>
    </source>
</reference>
<dbReference type="InterPro" id="IPR051112">
    <property type="entry name" value="CWC26_splicing_factor"/>
</dbReference>
<evidence type="ECO:0000256" key="2">
    <source>
        <dbReference type="ARBA" id="ARBA00014454"/>
    </source>
</evidence>